<sequence length="127" mass="13881">DIGWVDEIASPTIYLDEQFQSNWQLDVTGTLSIDTDWLVKDPRVGMLLGDQNAEPWLDGSNVKAELDAETADSGTAVIVLEGYVCMRFRLNSYSSGAEFQAYVSQRSPGPFDAFNRSRVIAGVDGAA</sequence>
<reference evidence="1" key="1">
    <citation type="journal article" date="2015" name="Nature">
        <title>Complex archaea that bridge the gap between prokaryotes and eukaryotes.</title>
        <authorList>
            <person name="Spang A."/>
            <person name="Saw J.H."/>
            <person name="Jorgensen S.L."/>
            <person name="Zaremba-Niedzwiedzka K."/>
            <person name="Martijn J."/>
            <person name="Lind A.E."/>
            <person name="van Eijk R."/>
            <person name="Schleper C."/>
            <person name="Guy L."/>
            <person name="Ettema T.J."/>
        </authorList>
    </citation>
    <scope>NUCLEOTIDE SEQUENCE</scope>
</reference>
<accession>A0A0F9D801</accession>
<feature type="non-terminal residue" evidence="1">
    <location>
        <position position="1"/>
    </location>
</feature>
<name>A0A0F9D801_9ZZZZ</name>
<dbReference type="EMBL" id="LAZR01040661">
    <property type="protein sequence ID" value="KKL13931.1"/>
    <property type="molecule type" value="Genomic_DNA"/>
</dbReference>
<comment type="caution">
    <text evidence="1">The sequence shown here is derived from an EMBL/GenBank/DDBJ whole genome shotgun (WGS) entry which is preliminary data.</text>
</comment>
<protein>
    <submittedName>
        <fullName evidence="1">Uncharacterized protein</fullName>
    </submittedName>
</protein>
<proteinExistence type="predicted"/>
<gene>
    <name evidence="1" type="ORF">LCGC14_2520810</name>
</gene>
<evidence type="ECO:0000313" key="1">
    <source>
        <dbReference type="EMBL" id="KKL13931.1"/>
    </source>
</evidence>
<organism evidence="1">
    <name type="scientific">marine sediment metagenome</name>
    <dbReference type="NCBI Taxonomy" id="412755"/>
    <lineage>
        <taxon>unclassified sequences</taxon>
        <taxon>metagenomes</taxon>
        <taxon>ecological metagenomes</taxon>
    </lineage>
</organism>
<dbReference type="AlphaFoldDB" id="A0A0F9D801"/>